<evidence type="ECO:0000313" key="3">
    <source>
        <dbReference type="Proteomes" id="UP000281112"/>
    </source>
</evidence>
<name>A0A3N9TCD8_9VIBR</name>
<feature type="transmembrane region" description="Helical" evidence="1">
    <location>
        <begin position="52"/>
        <end position="76"/>
    </location>
</feature>
<protein>
    <recommendedName>
        <fullName evidence="4">DUF2975 domain-containing protein</fullName>
    </recommendedName>
</protein>
<keyword evidence="1" id="KW-0812">Transmembrane</keyword>
<evidence type="ECO:0000256" key="1">
    <source>
        <dbReference type="SAM" id="Phobius"/>
    </source>
</evidence>
<dbReference type="AlphaFoldDB" id="A0A3N9TCD8"/>
<reference evidence="2 3" key="1">
    <citation type="submission" date="2018-11" db="EMBL/GenBank/DDBJ databases">
        <title>Vibrio LJC006 sp. nov., isolated from seawater during the bloom of the enteromorpha.</title>
        <authorList>
            <person name="Liang J."/>
        </authorList>
    </citation>
    <scope>NUCLEOTIDE SEQUENCE [LARGE SCALE GENOMIC DNA]</scope>
    <source>
        <strain evidence="2 3">LJC006</strain>
    </source>
</reference>
<feature type="transmembrane region" description="Helical" evidence="1">
    <location>
        <begin position="129"/>
        <end position="149"/>
    </location>
</feature>
<feature type="transmembrane region" description="Helical" evidence="1">
    <location>
        <begin position="20"/>
        <end position="40"/>
    </location>
</feature>
<proteinExistence type="predicted"/>
<dbReference type="OrthoDB" id="6120241at2"/>
<feature type="transmembrane region" description="Helical" evidence="1">
    <location>
        <begin position="97"/>
        <end position="117"/>
    </location>
</feature>
<dbReference type="EMBL" id="RJVQ01000009">
    <property type="protein sequence ID" value="RQW61821.1"/>
    <property type="molecule type" value="Genomic_DNA"/>
</dbReference>
<organism evidence="2 3">
    <name type="scientific">Vibrio viridaestus</name>
    <dbReference type="NCBI Taxonomy" id="2487322"/>
    <lineage>
        <taxon>Bacteria</taxon>
        <taxon>Pseudomonadati</taxon>
        <taxon>Pseudomonadota</taxon>
        <taxon>Gammaproteobacteria</taxon>
        <taxon>Vibrionales</taxon>
        <taxon>Vibrionaceae</taxon>
        <taxon>Vibrio</taxon>
    </lineage>
</organism>
<evidence type="ECO:0008006" key="4">
    <source>
        <dbReference type="Google" id="ProtNLM"/>
    </source>
</evidence>
<evidence type="ECO:0000313" key="2">
    <source>
        <dbReference type="EMBL" id="RQW61821.1"/>
    </source>
</evidence>
<gene>
    <name evidence="2" type="ORF">EES38_17075</name>
</gene>
<keyword evidence="1" id="KW-0472">Membrane</keyword>
<comment type="caution">
    <text evidence="2">The sequence shown here is derived from an EMBL/GenBank/DDBJ whole genome shotgun (WGS) entry which is preliminary data.</text>
</comment>
<keyword evidence="1" id="KW-1133">Transmembrane helix</keyword>
<keyword evidence="3" id="KW-1185">Reference proteome</keyword>
<sequence length="155" mass="17398">MSSLNKTRRCNIIAIQRYFAKFFAYIFYFLAALTIVSTFVHEAHSYMQGEELTQVIVKIINSNIIAIAVFELAIVIQKEYGTKGDEHHVMVLLRRTLPRFIGTVSVALALEGLIMVIKYSQLDMAGNLFYPVGIVLSAALLLIALGVFLRLSPKE</sequence>
<dbReference type="Proteomes" id="UP000281112">
    <property type="component" value="Unassembled WGS sequence"/>
</dbReference>
<accession>A0A3N9TCD8</accession>